<comment type="caution">
    <text evidence="2">The sequence shown here is derived from an EMBL/GenBank/DDBJ whole genome shotgun (WGS) entry which is preliminary data.</text>
</comment>
<gene>
    <name evidence="2" type="ORF">APZ18_12600</name>
</gene>
<dbReference type="RefSeq" id="WP_055945431.1">
    <property type="nucleotide sequence ID" value="NZ_DBGDCA010000201.1"/>
</dbReference>
<accession>A0AAW3JRK9</accession>
<evidence type="ECO:0008006" key="4">
    <source>
        <dbReference type="Google" id="ProtNLM"/>
    </source>
</evidence>
<dbReference type="GO" id="GO:0022857">
    <property type="term" value="F:transmembrane transporter activity"/>
    <property type="evidence" value="ECO:0007669"/>
    <property type="project" value="TreeGrafter"/>
</dbReference>
<dbReference type="AlphaFoldDB" id="A0AAW3JRK9"/>
<dbReference type="Proteomes" id="UP000050833">
    <property type="component" value="Unassembled WGS sequence"/>
</dbReference>
<feature type="transmembrane region" description="Helical" evidence="1">
    <location>
        <begin position="20"/>
        <end position="39"/>
    </location>
</feature>
<evidence type="ECO:0000256" key="1">
    <source>
        <dbReference type="SAM" id="Phobius"/>
    </source>
</evidence>
<keyword evidence="1" id="KW-0812">Transmembrane</keyword>
<keyword evidence="3" id="KW-1185">Reference proteome</keyword>
<feature type="transmembrane region" description="Helical" evidence="1">
    <location>
        <begin position="359"/>
        <end position="379"/>
    </location>
</feature>
<keyword evidence="1" id="KW-0472">Membrane</keyword>
<reference evidence="2 3" key="1">
    <citation type="submission" date="2015-10" db="EMBL/GenBank/DDBJ databases">
        <title>Butyribacter intestini gen. nov., sp. nov., a butyric acid-producing bacterium of the family Lachnospiraceae isolated from the human faeces.</title>
        <authorList>
            <person name="Zou Y."/>
            <person name="Xue W."/>
            <person name="Luo G."/>
            <person name="Lv M."/>
        </authorList>
    </citation>
    <scope>NUCLEOTIDE SEQUENCE [LARGE SCALE GENOMIC DNA]</scope>
    <source>
        <strain evidence="2 3">TF01-11</strain>
    </source>
</reference>
<dbReference type="PANTHER" id="PTHR30572:SF4">
    <property type="entry name" value="ABC TRANSPORTER PERMEASE YTRF"/>
    <property type="match status" value="1"/>
</dbReference>
<dbReference type="EMBL" id="LLKB01000005">
    <property type="protein sequence ID" value="KQC85508.1"/>
    <property type="molecule type" value="Genomic_DNA"/>
</dbReference>
<feature type="transmembrane region" description="Helical" evidence="1">
    <location>
        <begin position="399"/>
        <end position="424"/>
    </location>
</feature>
<feature type="transmembrane region" description="Helical" evidence="1">
    <location>
        <begin position="314"/>
        <end position="338"/>
    </location>
</feature>
<keyword evidence="1" id="KW-1133">Transmembrane helix</keyword>
<dbReference type="GO" id="GO:0005886">
    <property type="term" value="C:plasma membrane"/>
    <property type="evidence" value="ECO:0007669"/>
    <property type="project" value="TreeGrafter"/>
</dbReference>
<dbReference type="PANTHER" id="PTHR30572">
    <property type="entry name" value="MEMBRANE COMPONENT OF TRANSPORTER-RELATED"/>
    <property type="match status" value="1"/>
</dbReference>
<dbReference type="InterPro" id="IPR050250">
    <property type="entry name" value="Macrolide_Exporter_MacB"/>
</dbReference>
<proteinExistence type="predicted"/>
<organism evidence="2 3">
    <name type="scientific">Butyribacter intestini</name>
    <dbReference type="NCBI Taxonomy" id="1703332"/>
    <lineage>
        <taxon>Bacteria</taxon>
        <taxon>Bacillati</taxon>
        <taxon>Bacillota</taxon>
        <taxon>Clostridia</taxon>
        <taxon>Lachnospirales</taxon>
        <taxon>Lachnospiraceae</taxon>
        <taxon>Butyribacter</taxon>
    </lineage>
</organism>
<protein>
    <recommendedName>
        <fullName evidence="4">FtsX-like permease family protein</fullName>
    </recommendedName>
</protein>
<evidence type="ECO:0000313" key="3">
    <source>
        <dbReference type="Proteomes" id="UP000050833"/>
    </source>
</evidence>
<sequence length="437" mass="50713">MKLKYALYEQKKNKLMTILFFIQTMIVLIMIVSIISAIFSRYEKYKPLESFFRGDGLNMHMTDLLGRNGQRYLPFTESSDVEKYLKKAHMVSSYSIQMTFDIDNKKNELGTWSPVVGYDDELLSAYTPEMETGRWLRIEDADTDMIEIVLAQKENSHKVGDIITLTTSDVIKDSRKYKLSKQVKAKVVGILADGASTIMRTKHYGEYSDFRDYYYPFNRDEEERAVVFVSKRDIEHNNRINVATEQKNLIKGEKCIWPYIISGPCFIQYDKGISKKEKEYNSKYLAVNGRYVFRHTSVEMRENSMEYIMNQMNILIPILIAMIILTMMSIISSTVIMIRQNMHNYSIYYMLGLTWRKCMSIHVLSVIMMQMGIFVFTIFCIGICKKLGALDRTVFALGGWQLLGCLVMIVFFIVFSIVLSFLLIGKKSAKDILSEVE</sequence>
<name>A0AAW3JRK9_9FIRM</name>
<evidence type="ECO:0000313" key="2">
    <source>
        <dbReference type="EMBL" id="KQC85508.1"/>
    </source>
</evidence>